<feature type="transmembrane region" description="Helical" evidence="1">
    <location>
        <begin position="197"/>
        <end position="218"/>
    </location>
</feature>
<feature type="transmembrane region" description="Helical" evidence="1">
    <location>
        <begin position="20"/>
        <end position="44"/>
    </location>
</feature>
<keyword evidence="1" id="KW-0472">Membrane</keyword>
<feature type="transmembrane region" description="Helical" evidence="1">
    <location>
        <begin position="270"/>
        <end position="287"/>
    </location>
</feature>
<dbReference type="Proteomes" id="UP000580250">
    <property type="component" value="Unassembled WGS sequence"/>
</dbReference>
<evidence type="ECO:0000313" key="3">
    <source>
        <dbReference type="Proteomes" id="UP000580250"/>
    </source>
</evidence>
<dbReference type="Gene3D" id="1.20.1070.10">
    <property type="entry name" value="Rhodopsin 7-helix transmembrane proteins"/>
    <property type="match status" value="1"/>
</dbReference>
<evidence type="ECO:0000313" key="2">
    <source>
        <dbReference type="EMBL" id="CAD2198698.1"/>
    </source>
</evidence>
<name>A0A6V7XHF5_MELEN</name>
<accession>A0A6V7XHF5</accession>
<keyword evidence="1" id="KW-1133">Transmembrane helix</keyword>
<comment type="caution">
    <text evidence="2">The sequence shown here is derived from an EMBL/GenBank/DDBJ whole genome shotgun (WGS) entry which is preliminary data.</text>
</comment>
<sequence>MESNNTSKPPVPIFPPVTYIIFSEYLLSFICTIISIFNMTRLLYTAKFNKSALKTKGISDSMKLYLTVNVFCGATELPYFVYKVFWWRPPFIRGDEPLYSNVLYHFISSTFNALHYGVSSILVFILCFDRCLALKMRNQFTSKKHKKFIIGGIFVVVAVYLLCGASYAFEFPLNYETDKYCETQSCMQPRLKNYPVLFVKTCFGFANVFCCILFLYLLEKVGGEAKNKLDNRIIKITVIIEIFLNVIPGEGNIVYKLITGTTPSVYTGELALLGVSLETAICGIFYWRKFKDTQKTTVSIISSQKELIKVQKLGSKTNKPNVPMPALEF</sequence>
<feature type="transmembrane region" description="Helical" evidence="1">
    <location>
        <begin position="64"/>
        <end position="82"/>
    </location>
</feature>
<feature type="transmembrane region" description="Helical" evidence="1">
    <location>
        <begin position="238"/>
        <end position="258"/>
    </location>
</feature>
<proteinExistence type="predicted"/>
<feature type="transmembrane region" description="Helical" evidence="1">
    <location>
        <begin position="102"/>
        <end position="128"/>
    </location>
</feature>
<keyword evidence="1" id="KW-0812">Transmembrane</keyword>
<feature type="transmembrane region" description="Helical" evidence="1">
    <location>
        <begin position="148"/>
        <end position="169"/>
    </location>
</feature>
<protein>
    <submittedName>
        <fullName evidence="2">Uncharacterized protein</fullName>
    </submittedName>
</protein>
<dbReference type="EMBL" id="CAJEWN010001594">
    <property type="protein sequence ID" value="CAD2198698.1"/>
    <property type="molecule type" value="Genomic_DNA"/>
</dbReference>
<dbReference type="AlphaFoldDB" id="A0A6V7XHF5"/>
<evidence type="ECO:0000256" key="1">
    <source>
        <dbReference type="SAM" id="Phobius"/>
    </source>
</evidence>
<gene>
    <name evidence="2" type="ORF">MENT_LOCUS52030</name>
</gene>
<dbReference type="OrthoDB" id="5891386at2759"/>
<reference evidence="2 3" key="1">
    <citation type="submission" date="2020-08" db="EMBL/GenBank/DDBJ databases">
        <authorList>
            <person name="Koutsovoulos G."/>
            <person name="Danchin GJ E."/>
        </authorList>
    </citation>
    <scope>NUCLEOTIDE SEQUENCE [LARGE SCALE GENOMIC DNA]</scope>
</reference>
<organism evidence="2 3">
    <name type="scientific">Meloidogyne enterolobii</name>
    <name type="common">Root-knot nematode worm</name>
    <name type="synonym">Meloidogyne mayaguensis</name>
    <dbReference type="NCBI Taxonomy" id="390850"/>
    <lineage>
        <taxon>Eukaryota</taxon>
        <taxon>Metazoa</taxon>
        <taxon>Ecdysozoa</taxon>
        <taxon>Nematoda</taxon>
        <taxon>Chromadorea</taxon>
        <taxon>Rhabditida</taxon>
        <taxon>Tylenchina</taxon>
        <taxon>Tylenchomorpha</taxon>
        <taxon>Tylenchoidea</taxon>
        <taxon>Meloidogynidae</taxon>
        <taxon>Meloidogyninae</taxon>
        <taxon>Meloidogyne</taxon>
    </lineage>
</organism>